<feature type="region of interest" description="Disordered" evidence="1">
    <location>
        <begin position="255"/>
        <end position="275"/>
    </location>
</feature>
<feature type="region of interest" description="Disordered" evidence="1">
    <location>
        <begin position="64"/>
        <end position="83"/>
    </location>
</feature>
<evidence type="ECO:0000313" key="2">
    <source>
        <dbReference type="EMBL" id="KUI58669.1"/>
    </source>
</evidence>
<protein>
    <submittedName>
        <fullName evidence="2">Uncharacterized protein</fullName>
    </submittedName>
</protein>
<organism evidence="2 3">
    <name type="scientific">Cytospora mali</name>
    <name type="common">Apple Valsa canker fungus</name>
    <name type="synonym">Valsa mali</name>
    <dbReference type="NCBI Taxonomy" id="578113"/>
    <lineage>
        <taxon>Eukaryota</taxon>
        <taxon>Fungi</taxon>
        <taxon>Dikarya</taxon>
        <taxon>Ascomycota</taxon>
        <taxon>Pezizomycotina</taxon>
        <taxon>Sordariomycetes</taxon>
        <taxon>Sordariomycetidae</taxon>
        <taxon>Diaporthales</taxon>
        <taxon>Cytosporaceae</taxon>
        <taxon>Cytospora</taxon>
    </lineage>
</organism>
<dbReference type="EMBL" id="KN714717">
    <property type="protein sequence ID" value="KUI58669.1"/>
    <property type="molecule type" value="Genomic_DNA"/>
</dbReference>
<sequence length="275" mass="30809">MERNANFDHRNYFFPGPAFPVQIYPLSGNPRYPFSPTFGTATMNDMASHVFPGFTGENITEEAGKSDLQGRRSSSKVSELSSPSHALVKTRDAVVSLPPLQVDEALQGLSRQLSKAMAFCERCLDKHNQIVRDINSHAKKDARNSLWKGLLESRFDASDSDRDLFHNLPGRIEYCTQQIREAASADPSARSTSHDKRREFERLVLKVKQIGVMCDKIVGLSKKALSDRQTCEVMVDEMKTLKAMCKVDIGSLENNDEGKDDSFQDGGDTAETREW</sequence>
<dbReference type="AlphaFoldDB" id="A0A194V430"/>
<gene>
    <name evidence="2" type="ORF">VP1G_05975</name>
</gene>
<name>A0A194V430_CYTMA</name>
<accession>A0A194V430</accession>
<evidence type="ECO:0000313" key="3">
    <source>
        <dbReference type="Proteomes" id="UP000078576"/>
    </source>
</evidence>
<keyword evidence="3" id="KW-1185">Reference proteome</keyword>
<dbReference type="Proteomes" id="UP000078576">
    <property type="component" value="Unassembled WGS sequence"/>
</dbReference>
<proteinExistence type="predicted"/>
<dbReference type="OrthoDB" id="5219011at2759"/>
<evidence type="ECO:0000256" key="1">
    <source>
        <dbReference type="SAM" id="MobiDB-lite"/>
    </source>
</evidence>
<reference evidence="3" key="1">
    <citation type="submission" date="2014-12" db="EMBL/GenBank/DDBJ databases">
        <title>Genome Sequence of Valsa Canker Pathogens Uncovers a Specific Adaption of Colonization on Woody Bark.</title>
        <authorList>
            <person name="Yin Z."/>
            <person name="Liu H."/>
            <person name="Gao X."/>
            <person name="Li Z."/>
            <person name="Song N."/>
            <person name="Ke X."/>
            <person name="Dai Q."/>
            <person name="Wu Y."/>
            <person name="Sun Y."/>
            <person name="Xu J.-R."/>
            <person name="Kang Z.K."/>
            <person name="Wang L."/>
            <person name="Huang L."/>
        </authorList>
    </citation>
    <scope>NUCLEOTIDE SEQUENCE [LARGE SCALE GENOMIC DNA]</scope>
    <source>
        <strain evidence="3">SXYL134</strain>
    </source>
</reference>